<feature type="compositionally biased region" description="Basic and acidic residues" evidence="1">
    <location>
        <begin position="212"/>
        <end position="221"/>
    </location>
</feature>
<evidence type="ECO:0000313" key="2">
    <source>
        <dbReference type="EMBL" id="AQL02301.1"/>
    </source>
</evidence>
<dbReference type="EMBL" id="CM000785">
    <property type="protein sequence ID" value="AQL02301.1"/>
    <property type="molecule type" value="Genomic_DNA"/>
</dbReference>
<feature type="compositionally biased region" description="Low complexity" evidence="1">
    <location>
        <begin position="111"/>
        <end position="126"/>
    </location>
</feature>
<protein>
    <submittedName>
        <fullName evidence="3">Granule-bound starch synthase 1 chloroplastic/amyloplastic</fullName>
    </submittedName>
    <submittedName>
        <fullName evidence="2">Granule-bound starch synthase 1, chloroplastic/amyloplastic</fullName>
    </submittedName>
</protein>
<gene>
    <name evidence="3" type="ORF">ZEAMMB73_Zm00001d033937</name>
    <name evidence="2" type="ORF">ZEAMMB73_Zm00001d045462</name>
</gene>
<proteinExistence type="predicted"/>
<feature type="compositionally biased region" description="Basic residues" evidence="1">
    <location>
        <begin position="241"/>
        <end position="253"/>
    </location>
</feature>
<reference evidence="2" key="1">
    <citation type="submission" date="2015-12" db="EMBL/GenBank/DDBJ databases">
        <title>Update maize B73 reference genome by single molecule sequencing technologies.</title>
        <authorList>
            <consortium name="Maize Genome Sequencing Project"/>
            <person name="Ware D."/>
        </authorList>
    </citation>
    <scope>NUCLEOTIDE SEQUENCE</scope>
    <source>
        <tissue evidence="2">Seedling</tissue>
    </source>
</reference>
<accession>A0A1D6L3H3</accession>
<feature type="compositionally biased region" description="Basic residues" evidence="1">
    <location>
        <begin position="127"/>
        <end position="139"/>
    </location>
</feature>
<sequence>MAALATSQLVATRAGLGVPDASTFRRGAAQGLRGGRTASAADTLSMRTSARAAPRLQHQQQQAGRAEGTRRHGGRHPAAHGDGGGRADRSAGHGQEEVRAHAHERRGEVPRQGARRGQVQRGAGAPHHGRRRRARRHQPLRALRPHPAAGDAIRNALRLRVHRWTRRHHHRRQDRVPHGPPQRRLQRRGAGGRQEGGHHLAARHQGGRHAGVRGDGEELHDPGSLLEGPCQELGERAAQPRGRRRRARGRRRGDRAARQGERGRALKSSACRPPDLARGANMLGHLLIYAVSFM</sequence>
<feature type="compositionally biased region" description="Basic and acidic residues" evidence="1">
    <location>
        <begin position="83"/>
        <end position="109"/>
    </location>
</feature>
<evidence type="ECO:0000256" key="1">
    <source>
        <dbReference type="SAM" id="MobiDB-lite"/>
    </source>
</evidence>
<dbReference type="EMBL" id="CM007647">
    <property type="protein sequence ID" value="ONM09001.1"/>
    <property type="molecule type" value="Genomic_DNA"/>
</dbReference>
<name>A0A1D6L3H3_MAIZE</name>
<feature type="compositionally biased region" description="Basic and acidic residues" evidence="1">
    <location>
        <begin position="254"/>
        <end position="264"/>
    </location>
</feature>
<feature type="region of interest" description="Disordered" evidence="1">
    <location>
        <begin position="50"/>
        <end position="276"/>
    </location>
</feature>
<feature type="compositionally biased region" description="Basic residues" evidence="1">
    <location>
        <begin position="157"/>
        <end position="173"/>
    </location>
</feature>
<organism evidence="2">
    <name type="scientific">Zea mays</name>
    <name type="common">Maize</name>
    <dbReference type="NCBI Taxonomy" id="4577"/>
    <lineage>
        <taxon>Eukaryota</taxon>
        <taxon>Viridiplantae</taxon>
        <taxon>Streptophyta</taxon>
        <taxon>Embryophyta</taxon>
        <taxon>Tracheophyta</taxon>
        <taxon>Spermatophyta</taxon>
        <taxon>Magnoliopsida</taxon>
        <taxon>Liliopsida</taxon>
        <taxon>Poales</taxon>
        <taxon>Poaceae</taxon>
        <taxon>PACMAD clade</taxon>
        <taxon>Panicoideae</taxon>
        <taxon>Andropogonodae</taxon>
        <taxon>Andropogoneae</taxon>
        <taxon>Tripsacinae</taxon>
        <taxon>Zea</taxon>
    </lineage>
</organism>
<evidence type="ECO:0000313" key="3">
    <source>
        <dbReference type="EMBL" id="ONM09001.1"/>
    </source>
</evidence>
<feature type="compositionally biased region" description="Basic residues" evidence="1">
    <location>
        <begin position="200"/>
        <end position="211"/>
    </location>
</feature>
<dbReference type="AlphaFoldDB" id="A0A1D6L3H3"/>